<accession>A0A1I6U577</accession>
<sequence>MLTPRSVPIRPGLDLDVRAAGEGSPVLILHGAPGPAGIAPVADHLATGHAVVAPTHPGWDGTARPDDLDSVPALAATYLDLLSHLALRDVTVIGTSFGGWVAVQTVLDDREGRIARLVLVDAIGPDIPGRPVTMPPGPPPTASAPAPAPAAGPSPTRRRGPSPASMAALRAYAGPAMADPTLLARLPSVTCPVLVLWGGDDTVVTPDFGRAYAAAFPHAQFELIPDAGHQPLREQPEAVLAALDSFLAPRDRTTRH</sequence>
<dbReference type="GO" id="GO:0003824">
    <property type="term" value="F:catalytic activity"/>
    <property type="evidence" value="ECO:0007669"/>
    <property type="project" value="UniProtKB-ARBA"/>
</dbReference>
<dbReference type="Pfam" id="PF12697">
    <property type="entry name" value="Abhydrolase_6"/>
    <property type="match status" value="1"/>
</dbReference>
<dbReference type="EMBL" id="FPAB01000005">
    <property type="protein sequence ID" value="SFS96564.1"/>
    <property type="molecule type" value="Genomic_DNA"/>
</dbReference>
<dbReference type="AlphaFoldDB" id="A0A1I6U577"/>
<proteinExistence type="predicted"/>
<feature type="compositionally biased region" description="Low complexity" evidence="1">
    <location>
        <begin position="153"/>
        <end position="164"/>
    </location>
</feature>
<dbReference type="Gene3D" id="3.40.50.1820">
    <property type="entry name" value="alpha/beta hydrolase"/>
    <property type="match status" value="1"/>
</dbReference>
<dbReference type="InterPro" id="IPR029058">
    <property type="entry name" value="AB_hydrolase_fold"/>
</dbReference>
<evidence type="ECO:0000256" key="1">
    <source>
        <dbReference type="SAM" id="MobiDB-lite"/>
    </source>
</evidence>
<evidence type="ECO:0000259" key="2">
    <source>
        <dbReference type="Pfam" id="PF12697"/>
    </source>
</evidence>
<dbReference type="STRING" id="1176198.SAMN05444716_105285"/>
<name>A0A1I6U577_9ACTN</name>
<protein>
    <submittedName>
        <fullName evidence="3">Pimeloyl-ACP methyl ester carboxylesterase</fullName>
    </submittedName>
</protein>
<dbReference type="PANTHER" id="PTHR43689:SF8">
    <property type="entry name" value="ALPHA_BETA-HYDROLASES SUPERFAMILY PROTEIN"/>
    <property type="match status" value="1"/>
</dbReference>
<evidence type="ECO:0000313" key="4">
    <source>
        <dbReference type="Proteomes" id="UP000198873"/>
    </source>
</evidence>
<organism evidence="3 4">
    <name type="scientific">Streptomyces harbinensis</name>
    <dbReference type="NCBI Taxonomy" id="1176198"/>
    <lineage>
        <taxon>Bacteria</taxon>
        <taxon>Bacillati</taxon>
        <taxon>Actinomycetota</taxon>
        <taxon>Actinomycetes</taxon>
        <taxon>Kitasatosporales</taxon>
        <taxon>Streptomycetaceae</taxon>
        <taxon>Streptomyces</taxon>
    </lineage>
</organism>
<dbReference type="SUPFAM" id="SSF53474">
    <property type="entry name" value="alpha/beta-Hydrolases"/>
    <property type="match status" value="1"/>
</dbReference>
<reference evidence="4" key="1">
    <citation type="submission" date="2016-10" db="EMBL/GenBank/DDBJ databases">
        <authorList>
            <person name="Varghese N."/>
            <person name="Submissions S."/>
        </authorList>
    </citation>
    <scope>NUCLEOTIDE SEQUENCE [LARGE SCALE GENOMIC DNA]</scope>
    <source>
        <strain evidence="4">CGMCC 4.7047</strain>
    </source>
</reference>
<dbReference type="Proteomes" id="UP000198873">
    <property type="component" value="Unassembled WGS sequence"/>
</dbReference>
<feature type="compositionally biased region" description="Pro residues" evidence="1">
    <location>
        <begin position="133"/>
        <end position="152"/>
    </location>
</feature>
<feature type="region of interest" description="Disordered" evidence="1">
    <location>
        <begin position="129"/>
        <end position="164"/>
    </location>
</feature>
<keyword evidence="4" id="KW-1185">Reference proteome</keyword>
<dbReference type="PANTHER" id="PTHR43689">
    <property type="entry name" value="HYDROLASE"/>
    <property type="match status" value="1"/>
</dbReference>
<dbReference type="RefSeq" id="WP_093843641.1">
    <property type="nucleotide sequence ID" value="NZ_FPAB01000005.1"/>
</dbReference>
<feature type="domain" description="AB hydrolase-1" evidence="2">
    <location>
        <begin position="26"/>
        <end position="242"/>
    </location>
</feature>
<dbReference type="InterPro" id="IPR000073">
    <property type="entry name" value="AB_hydrolase_1"/>
</dbReference>
<evidence type="ECO:0000313" key="3">
    <source>
        <dbReference type="EMBL" id="SFS96564.1"/>
    </source>
</evidence>
<gene>
    <name evidence="3" type="ORF">SAMN05444716_105285</name>
</gene>